<reference evidence="7 8" key="1">
    <citation type="submission" date="2013-02" db="EMBL/GenBank/DDBJ databases">
        <authorList>
            <person name="Fiebig A."/>
            <person name="Goeker M."/>
            <person name="Klenk H.-P.P."/>
        </authorList>
    </citation>
    <scope>NUCLEOTIDE SEQUENCE [LARGE SCALE GENOMIC DNA]</scope>
    <source>
        <strain evidence="7 8">DSM 19309</strain>
    </source>
</reference>
<feature type="domain" description="Carrier" evidence="6">
    <location>
        <begin position="28"/>
        <end position="103"/>
    </location>
</feature>
<dbReference type="AlphaFoldDB" id="A0A017HTP0"/>
<comment type="caution">
    <text evidence="7">The sequence shown here is derived from an EMBL/GenBank/DDBJ whole genome shotgun (WGS) entry which is preliminary data.</text>
</comment>
<comment type="caution">
    <text evidence="3">Lacks conserved residue(s) required for the propagation of feature annotation.</text>
</comment>
<dbReference type="Proteomes" id="UP000019666">
    <property type="component" value="Unassembled WGS sequence"/>
</dbReference>
<keyword evidence="3" id="KW-0276">Fatty acid metabolism</keyword>
<accession>A0A017HTP0</accession>
<dbReference type="RefSeq" id="WP_425414886.1">
    <property type="nucleotide sequence ID" value="NZ_KK088562.1"/>
</dbReference>
<dbReference type="InterPro" id="IPR003231">
    <property type="entry name" value="ACP"/>
</dbReference>
<evidence type="ECO:0000256" key="1">
    <source>
        <dbReference type="ARBA" id="ARBA00022450"/>
    </source>
</evidence>
<dbReference type="GO" id="GO:0016020">
    <property type="term" value="C:membrane"/>
    <property type="evidence" value="ECO:0007669"/>
    <property type="project" value="GOC"/>
</dbReference>
<keyword evidence="1 3" id="KW-0596">Phosphopantetheine</keyword>
<keyword evidence="8" id="KW-1185">Reference proteome</keyword>
<protein>
    <recommendedName>
        <fullName evidence="3 4">Acyl carrier protein</fullName>
        <shortName evidence="3">ACP</shortName>
    </recommendedName>
</protein>
<comment type="similarity">
    <text evidence="3">Belongs to the acyl carrier protein (ACP) family.</text>
</comment>
<comment type="pathway">
    <text evidence="3 5">Lipid metabolism; fatty acid biosynthesis.</text>
</comment>
<name>A0A017HTP0_9RHOB</name>
<evidence type="ECO:0000256" key="4">
    <source>
        <dbReference type="NCBIfam" id="TIGR00517"/>
    </source>
</evidence>
<evidence type="ECO:0000256" key="2">
    <source>
        <dbReference type="ARBA" id="ARBA00022553"/>
    </source>
</evidence>
<dbReference type="GO" id="GO:0000036">
    <property type="term" value="F:acyl carrier activity"/>
    <property type="evidence" value="ECO:0007669"/>
    <property type="project" value="UniProtKB-UniRule"/>
</dbReference>
<dbReference type="NCBIfam" id="TIGR00517">
    <property type="entry name" value="acyl_carrier"/>
    <property type="match status" value="1"/>
</dbReference>
<keyword evidence="3" id="KW-0443">Lipid metabolism</keyword>
<dbReference type="InterPro" id="IPR009081">
    <property type="entry name" value="PP-bd_ACP"/>
</dbReference>
<dbReference type="PANTHER" id="PTHR20863">
    <property type="entry name" value="ACYL CARRIER PROTEIN"/>
    <property type="match status" value="1"/>
</dbReference>
<evidence type="ECO:0000313" key="7">
    <source>
        <dbReference type="EMBL" id="EYD77089.1"/>
    </source>
</evidence>
<comment type="function">
    <text evidence="3 5">Carrier of the growing fatty acid chain in fatty acid biosynthesis.</text>
</comment>
<proteinExistence type="inferred from homology"/>
<dbReference type="HOGENOM" id="CLU_108696_5_1_5"/>
<dbReference type="GO" id="GO:0005829">
    <property type="term" value="C:cytosol"/>
    <property type="evidence" value="ECO:0007669"/>
    <property type="project" value="TreeGrafter"/>
</dbReference>
<dbReference type="NCBIfam" id="NF002148">
    <property type="entry name" value="PRK00982.1-2"/>
    <property type="match status" value="1"/>
</dbReference>
<dbReference type="Gene3D" id="1.10.1200.10">
    <property type="entry name" value="ACP-like"/>
    <property type="match status" value="1"/>
</dbReference>
<dbReference type="STRING" id="442562.Rumeso_01348"/>
<dbReference type="EMBL" id="AOSK01000036">
    <property type="protein sequence ID" value="EYD77089.1"/>
    <property type="molecule type" value="Genomic_DNA"/>
</dbReference>
<organism evidence="7 8">
    <name type="scientific">Rubellimicrobium mesophilum DSM 19309</name>
    <dbReference type="NCBI Taxonomy" id="442562"/>
    <lineage>
        <taxon>Bacteria</taxon>
        <taxon>Pseudomonadati</taxon>
        <taxon>Pseudomonadota</taxon>
        <taxon>Alphaproteobacteria</taxon>
        <taxon>Rhodobacterales</taxon>
        <taxon>Roseobacteraceae</taxon>
        <taxon>Rubellimicrobium</taxon>
    </lineage>
</organism>
<dbReference type="GO" id="GO:0009245">
    <property type="term" value="P:lipid A biosynthetic process"/>
    <property type="evidence" value="ECO:0007669"/>
    <property type="project" value="TreeGrafter"/>
</dbReference>
<dbReference type="PANTHER" id="PTHR20863:SF76">
    <property type="entry name" value="CARRIER DOMAIN-CONTAINING PROTEIN"/>
    <property type="match status" value="1"/>
</dbReference>
<evidence type="ECO:0000256" key="5">
    <source>
        <dbReference type="RuleBase" id="RU003545"/>
    </source>
</evidence>
<keyword evidence="2 3" id="KW-0597">Phosphoprotein</keyword>
<evidence type="ECO:0000259" key="6">
    <source>
        <dbReference type="PROSITE" id="PS50075"/>
    </source>
</evidence>
<comment type="subcellular location">
    <subcellularLocation>
        <location evidence="3">Cytoplasm</location>
    </subcellularLocation>
</comment>
<gene>
    <name evidence="3" type="primary">acpP</name>
    <name evidence="7" type="ORF">Rumeso_01348</name>
</gene>
<keyword evidence="3" id="KW-0444">Lipid biosynthesis</keyword>
<keyword evidence="3" id="KW-0963">Cytoplasm</keyword>
<keyword evidence="3" id="KW-0275">Fatty acid biosynthesis</keyword>
<comment type="PTM">
    <text evidence="5">4'-phosphopantetheine is transferred from CoA to a specific serine of apo-ACP by acpS.</text>
</comment>
<evidence type="ECO:0000313" key="8">
    <source>
        <dbReference type="Proteomes" id="UP000019666"/>
    </source>
</evidence>
<dbReference type="PROSITE" id="PS50075">
    <property type="entry name" value="CARRIER"/>
    <property type="match status" value="1"/>
</dbReference>
<dbReference type="SUPFAM" id="SSF47336">
    <property type="entry name" value="ACP-like"/>
    <property type="match status" value="1"/>
</dbReference>
<dbReference type="InterPro" id="IPR036736">
    <property type="entry name" value="ACP-like_sf"/>
</dbReference>
<sequence>MSVAGRIVLAAIATMVLGLAPLIARAQDDIAGRVRQIVAEHFRIAETQVTDEASLKRDLGADELDLVELVMAFDAAFGTRIPDAEIDGMRTVGDAVRIVAESPRS</sequence>
<dbReference type="UniPathway" id="UPA00094"/>
<dbReference type="HAMAP" id="MF_01217">
    <property type="entry name" value="Acyl_carrier"/>
    <property type="match status" value="1"/>
</dbReference>
<evidence type="ECO:0000256" key="3">
    <source>
        <dbReference type="HAMAP-Rule" id="MF_01217"/>
    </source>
</evidence>
<dbReference type="GO" id="GO:0000035">
    <property type="term" value="F:acyl binding"/>
    <property type="evidence" value="ECO:0007669"/>
    <property type="project" value="TreeGrafter"/>
</dbReference>
<dbReference type="Pfam" id="PF00550">
    <property type="entry name" value="PP-binding"/>
    <property type="match status" value="1"/>
</dbReference>
<comment type="PTM">
    <text evidence="3">4'-phosphopantetheine is transferred from CoA to a specific serine of apo-ACP by AcpS. This modification is essential for activity because fatty acids are bound in thioester linkage to the sulfhydryl of the prosthetic group.</text>
</comment>